<sequence>MPGRISLVFFVCVWQTLAAPMMLRDLSNTTPVAARAPAVDFFGPPDSASGSGVDIPDPSGVSTGAGVGLLQPFAPPASASGGGP</sequence>
<accession>A0AAD7JEJ5</accession>
<evidence type="ECO:0000313" key="3">
    <source>
        <dbReference type="Proteomes" id="UP001215598"/>
    </source>
</evidence>
<organism evidence="2 3">
    <name type="scientific">Mycena metata</name>
    <dbReference type="NCBI Taxonomy" id="1033252"/>
    <lineage>
        <taxon>Eukaryota</taxon>
        <taxon>Fungi</taxon>
        <taxon>Dikarya</taxon>
        <taxon>Basidiomycota</taxon>
        <taxon>Agaricomycotina</taxon>
        <taxon>Agaricomycetes</taxon>
        <taxon>Agaricomycetidae</taxon>
        <taxon>Agaricales</taxon>
        <taxon>Marasmiineae</taxon>
        <taxon>Mycenaceae</taxon>
        <taxon>Mycena</taxon>
    </lineage>
</organism>
<comment type="caution">
    <text evidence="2">The sequence shown here is derived from an EMBL/GenBank/DDBJ whole genome shotgun (WGS) entry which is preliminary data.</text>
</comment>
<feature type="chain" id="PRO_5042073768" evidence="1">
    <location>
        <begin position="19"/>
        <end position="84"/>
    </location>
</feature>
<evidence type="ECO:0000313" key="2">
    <source>
        <dbReference type="EMBL" id="KAJ7761722.1"/>
    </source>
</evidence>
<keyword evidence="3" id="KW-1185">Reference proteome</keyword>
<keyword evidence="1" id="KW-0732">Signal</keyword>
<reference evidence="2" key="1">
    <citation type="submission" date="2023-03" db="EMBL/GenBank/DDBJ databases">
        <title>Massive genome expansion in bonnet fungi (Mycena s.s.) driven by repeated elements and novel gene families across ecological guilds.</title>
        <authorList>
            <consortium name="Lawrence Berkeley National Laboratory"/>
            <person name="Harder C.B."/>
            <person name="Miyauchi S."/>
            <person name="Viragh M."/>
            <person name="Kuo A."/>
            <person name="Thoen E."/>
            <person name="Andreopoulos B."/>
            <person name="Lu D."/>
            <person name="Skrede I."/>
            <person name="Drula E."/>
            <person name="Henrissat B."/>
            <person name="Morin E."/>
            <person name="Kohler A."/>
            <person name="Barry K."/>
            <person name="LaButti K."/>
            <person name="Morin E."/>
            <person name="Salamov A."/>
            <person name="Lipzen A."/>
            <person name="Mereny Z."/>
            <person name="Hegedus B."/>
            <person name="Baldrian P."/>
            <person name="Stursova M."/>
            <person name="Weitz H."/>
            <person name="Taylor A."/>
            <person name="Grigoriev I.V."/>
            <person name="Nagy L.G."/>
            <person name="Martin F."/>
            <person name="Kauserud H."/>
        </authorList>
    </citation>
    <scope>NUCLEOTIDE SEQUENCE</scope>
    <source>
        <strain evidence="2">CBHHK182m</strain>
    </source>
</reference>
<dbReference type="EMBL" id="JARKIB010000034">
    <property type="protein sequence ID" value="KAJ7761722.1"/>
    <property type="molecule type" value="Genomic_DNA"/>
</dbReference>
<proteinExistence type="predicted"/>
<evidence type="ECO:0000256" key="1">
    <source>
        <dbReference type="SAM" id="SignalP"/>
    </source>
</evidence>
<dbReference type="AlphaFoldDB" id="A0AAD7JEJ5"/>
<protein>
    <submittedName>
        <fullName evidence="2">Uncharacterized protein</fullName>
    </submittedName>
</protein>
<gene>
    <name evidence="2" type="ORF">B0H16DRAFT_1719359</name>
</gene>
<name>A0AAD7JEJ5_9AGAR</name>
<feature type="signal peptide" evidence="1">
    <location>
        <begin position="1"/>
        <end position="18"/>
    </location>
</feature>
<dbReference type="Proteomes" id="UP001215598">
    <property type="component" value="Unassembled WGS sequence"/>
</dbReference>